<dbReference type="Proteomes" id="UP000262172">
    <property type="component" value="Unassembled WGS sequence"/>
</dbReference>
<proteinExistence type="predicted"/>
<accession>A0A371NP68</accession>
<keyword evidence="3" id="KW-1185">Reference proteome</keyword>
<dbReference type="CDD" id="cd01285">
    <property type="entry name" value="nucleoside_deaminase"/>
    <property type="match status" value="1"/>
</dbReference>
<dbReference type="InterPro" id="IPR002125">
    <property type="entry name" value="CMP_dCMP_dom"/>
</dbReference>
<name>A0A371NP68_9MICO</name>
<evidence type="ECO:0000259" key="1">
    <source>
        <dbReference type="PROSITE" id="PS51747"/>
    </source>
</evidence>
<dbReference type="EMBL" id="QUAB01000048">
    <property type="protein sequence ID" value="REJ03983.1"/>
    <property type="molecule type" value="Genomic_DNA"/>
</dbReference>
<dbReference type="PANTHER" id="PTHR11079:SF161">
    <property type="entry name" value="CMP_DCMP-TYPE DEAMINASE DOMAIN-CONTAINING PROTEIN"/>
    <property type="match status" value="1"/>
</dbReference>
<dbReference type="SUPFAM" id="SSF53927">
    <property type="entry name" value="Cytidine deaminase-like"/>
    <property type="match status" value="1"/>
</dbReference>
<dbReference type="PANTHER" id="PTHR11079">
    <property type="entry name" value="CYTOSINE DEAMINASE FAMILY MEMBER"/>
    <property type="match status" value="1"/>
</dbReference>
<reference evidence="2 3" key="1">
    <citation type="submission" date="2018-08" db="EMBL/GenBank/DDBJ databases">
        <title>Isolation, diversity and antifungal activity of Actinobacteria from cow dung.</title>
        <authorList>
            <person name="Ling L."/>
        </authorList>
    </citation>
    <scope>NUCLEOTIDE SEQUENCE [LARGE SCALE GENOMIC DNA]</scope>
    <source>
        <strain evidence="2 3">NEAU-LLE</strain>
    </source>
</reference>
<dbReference type="GO" id="GO:0006152">
    <property type="term" value="P:purine nucleoside catabolic process"/>
    <property type="evidence" value="ECO:0007669"/>
    <property type="project" value="TreeGrafter"/>
</dbReference>
<gene>
    <name evidence="2" type="ORF">DY023_16860</name>
</gene>
<evidence type="ECO:0000313" key="3">
    <source>
        <dbReference type="Proteomes" id="UP000262172"/>
    </source>
</evidence>
<dbReference type="PROSITE" id="PS51747">
    <property type="entry name" value="CYT_DCMP_DEAMINASES_2"/>
    <property type="match status" value="1"/>
</dbReference>
<dbReference type="OrthoDB" id="9802676at2"/>
<evidence type="ECO:0000313" key="2">
    <source>
        <dbReference type="EMBL" id="REJ03983.1"/>
    </source>
</evidence>
<feature type="domain" description="CMP/dCMP-type deaminase" evidence="1">
    <location>
        <begin position="61"/>
        <end position="173"/>
    </location>
</feature>
<protein>
    <submittedName>
        <fullName evidence="2">Nucleoside deaminase</fullName>
    </submittedName>
</protein>
<dbReference type="GO" id="GO:0047974">
    <property type="term" value="F:guanosine deaminase activity"/>
    <property type="evidence" value="ECO:0007669"/>
    <property type="project" value="TreeGrafter"/>
</dbReference>
<dbReference type="AlphaFoldDB" id="A0A371NP68"/>
<sequence length="217" mass="23483">MLNRPQRTQRAPGVKQNLAVRRISRGTARSGSDPISRITATTARELSVHSTAISDSATQQTPAEYLAQAVRIAVDNVRNEGGPFGAIVVSADGQVFEGVNRVTANLDPSAHAEVTAIRNACQGLGTFDLSGATLYTSCEPCPMCLATSLWARIDKVYFAASRDDAADGGFDDAVFYRYFEGDAADREILPVAQEPLPPEERVAPFTEWSLNTTRIEY</sequence>
<dbReference type="Gene3D" id="3.40.140.10">
    <property type="entry name" value="Cytidine Deaminase, domain 2"/>
    <property type="match status" value="1"/>
</dbReference>
<dbReference type="Pfam" id="PF00383">
    <property type="entry name" value="dCMP_cyt_deam_1"/>
    <property type="match status" value="1"/>
</dbReference>
<organism evidence="2 3">
    <name type="scientific">Microbacterium bovistercoris</name>
    <dbReference type="NCBI Taxonomy" id="2293570"/>
    <lineage>
        <taxon>Bacteria</taxon>
        <taxon>Bacillati</taxon>
        <taxon>Actinomycetota</taxon>
        <taxon>Actinomycetes</taxon>
        <taxon>Micrococcales</taxon>
        <taxon>Microbacteriaceae</taxon>
        <taxon>Microbacterium</taxon>
    </lineage>
</organism>
<comment type="caution">
    <text evidence="2">The sequence shown here is derived from an EMBL/GenBank/DDBJ whole genome shotgun (WGS) entry which is preliminary data.</text>
</comment>
<dbReference type="InterPro" id="IPR016193">
    <property type="entry name" value="Cytidine_deaminase-like"/>
</dbReference>